<dbReference type="EMBL" id="JBHRZF010000071">
    <property type="protein sequence ID" value="MFC3860435.1"/>
    <property type="molecule type" value="Genomic_DNA"/>
</dbReference>
<sequence length="577" mass="62271">MTLVSLRRAFTLTLLLTLNLSAQAQDSTQPETPGATPPPLNLPAVPSAPALPVTAPSTSGSGFTPATPAVPMVPTPAPAAPTVTPPVIPSPVMPVPPVLPPVAVRGLWVDAFGPGLKNRAQVRQVVDDAVRMGVNVLFVQAIRRGDCLCLKSGLPAITDADFEKNFDPLALVTRLAHEKGIRVIAWASVTGIANAASPSTNPKHVMRTNGPTSRDSWLARRSDGTWQEGSDGWLDAGIPAAAEYAATAVVNLVKNYDVDGVQLDRIRYPDGGDWGYDPKTIARFNAETGTRGRPLPTDPRWQEWKRDQITALVRRIALEVKSIRPSAWMTAATITYGPAPRVLNPDSFRQSRPYTDVMQDWPTWIHQGLIDLNVPMNYKRDGVADQGVWFNNWNSFASSVRTRADGQVTPLAIGTALYLNSPQVSAAQASRSVSAGLGWVGYSYRVPTLANYNNTQSQPQALSDVTKLLTAPGGALHETKRWLDAPPVARGLMGRVVGVPWPGGRTVEAWQDGRRVAQSLTDGNGYYGFLTLPAGKTEVRIGDRRWTDTVPATGLVRLPDMLLRDTQPAMIPAAPRK</sequence>
<evidence type="ECO:0000256" key="2">
    <source>
        <dbReference type="SAM" id="MobiDB-lite"/>
    </source>
</evidence>
<comment type="caution">
    <text evidence="5">The sequence shown here is derived from an EMBL/GenBank/DDBJ whole genome shotgun (WGS) entry which is preliminary data.</text>
</comment>
<evidence type="ECO:0000256" key="3">
    <source>
        <dbReference type="SAM" id="SignalP"/>
    </source>
</evidence>
<feature type="domain" description="Glycosyl hydrolase-like 10" evidence="4">
    <location>
        <begin position="104"/>
        <end position="380"/>
    </location>
</feature>
<reference evidence="6" key="1">
    <citation type="journal article" date="2019" name="Int. J. Syst. Evol. Microbiol.">
        <title>The Global Catalogue of Microorganisms (GCM) 10K type strain sequencing project: providing services to taxonomists for standard genome sequencing and annotation.</title>
        <authorList>
            <consortium name="The Broad Institute Genomics Platform"/>
            <consortium name="The Broad Institute Genome Sequencing Center for Infectious Disease"/>
            <person name="Wu L."/>
            <person name="Ma J."/>
        </authorList>
    </citation>
    <scope>NUCLEOTIDE SEQUENCE [LARGE SCALE GENOMIC DNA]</scope>
    <source>
        <strain evidence="6">CCTCC AB 2013263</strain>
    </source>
</reference>
<organism evidence="5 6">
    <name type="scientific">Deinococcus antarcticus</name>
    <dbReference type="NCBI Taxonomy" id="1298767"/>
    <lineage>
        <taxon>Bacteria</taxon>
        <taxon>Thermotogati</taxon>
        <taxon>Deinococcota</taxon>
        <taxon>Deinococci</taxon>
        <taxon>Deinococcales</taxon>
        <taxon>Deinococcaceae</taxon>
        <taxon>Deinococcus</taxon>
    </lineage>
</organism>
<dbReference type="Pfam" id="PF02638">
    <property type="entry name" value="GHL10"/>
    <property type="match status" value="1"/>
</dbReference>
<evidence type="ECO:0000313" key="5">
    <source>
        <dbReference type="EMBL" id="MFC3860435.1"/>
    </source>
</evidence>
<dbReference type="PANTHER" id="PTHR43405">
    <property type="entry name" value="GLYCOSYL HYDROLASE DIGH"/>
    <property type="match status" value="1"/>
</dbReference>
<evidence type="ECO:0000313" key="6">
    <source>
        <dbReference type="Proteomes" id="UP001595748"/>
    </source>
</evidence>
<protein>
    <submittedName>
        <fullName evidence="5">Family 10 glycosylhydrolase</fullName>
    </submittedName>
</protein>
<feature type="chain" id="PRO_5047263835" evidence="3">
    <location>
        <begin position="25"/>
        <end position="577"/>
    </location>
</feature>
<feature type="signal peptide" evidence="3">
    <location>
        <begin position="1"/>
        <end position="24"/>
    </location>
</feature>
<feature type="region of interest" description="Disordered" evidence="2">
    <location>
        <begin position="197"/>
        <end position="217"/>
    </location>
</feature>
<dbReference type="Proteomes" id="UP001595748">
    <property type="component" value="Unassembled WGS sequence"/>
</dbReference>
<dbReference type="InterPro" id="IPR003790">
    <property type="entry name" value="GHL10"/>
</dbReference>
<keyword evidence="1 3" id="KW-0732">Signal</keyword>
<name>A0ABV8A5D6_9DEIO</name>
<accession>A0ABV8A5D6</accession>
<gene>
    <name evidence="5" type="ORF">ACFOPQ_06610</name>
</gene>
<dbReference type="Gene3D" id="3.20.20.80">
    <property type="entry name" value="Glycosidases"/>
    <property type="match status" value="1"/>
</dbReference>
<dbReference type="RefSeq" id="WP_380076580.1">
    <property type="nucleotide sequence ID" value="NZ_JBHRZF010000071.1"/>
</dbReference>
<keyword evidence="6" id="KW-1185">Reference proteome</keyword>
<dbReference type="PANTHER" id="PTHR43405:SF1">
    <property type="entry name" value="GLYCOSYL HYDROLASE DIGH"/>
    <property type="match status" value="1"/>
</dbReference>
<proteinExistence type="predicted"/>
<evidence type="ECO:0000259" key="4">
    <source>
        <dbReference type="Pfam" id="PF02638"/>
    </source>
</evidence>
<dbReference type="SUPFAM" id="SSF51445">
    <property type="entry name" value="(Trans)glycosidases"/>
    <property type="match status" value="1"/>
</dbReference>
<dbReference type="InterPro" id="IPR052177">
    <property type="entry name" value="Divisome_Glycosyl_Hydrolase"/>
</dbReference>
<evidence type="ECO:0000256" key="1">
    <source>
        <dbReference type="ARBA" id="ARBA00022729"/>
    </source>
</evidence>
<feature type="region of interest" description="Disordered" evidence="2">
    <location>
        <begin position="25"/>
        <end position="62"/>
    </location>
</feature>
<dbReference type="InterPro" id="IPR017853">
    <property type="entry name" value="GH"/>
</dbReference>
<feature type="compositionally biased region" description="Low complexity" evidence="2">
    <location>
        <begin position="42"/>
        <end position="62"/>
    </location>
</feature>